<dbReference type="EMBL" id="CM034389">
    <property type="protein sequence ID" value="KAJ0182389.1"/>
    <property type="molecule type" value="Genomic_DNA"/>
</dbReference>
<organism evidence="1 2">
    <name type="scientific">Dendrolimus kikuchii</name>
    <dbReference type="NCBI Taxonomy" id="765133"/>
    <lineage>
        <taxon>Eukaryota</taxon>
        <taxon>Metazoa</taxon>
        <taxon>Ecdysozoa</taxon>
        <taxon>Arthropoda</taxon>
        <taxon>Hexapoda</taxon>
        <taxon>Insecta</taxon>
        <taxon>Pterygota</taxon>
        <taxon>Neoptera</taxon>
        <taxon>Endopterygota</taxon>
        <taxon>Lepidoptera</taxon>
        <taxon>Glossata</taxon>
        <taxon>Ditrysia</taxon>
        <taxon>Bombycoidea</taxon>
        <taxon>Lasiocampidae</taxon>
        <taxon>Dendrolimus</taxon>
    </lineage>
</organism>
<proteinExistence type="predicted"/>
<sequence>MALRGSMSPRRPPLTLLLALLAAATLANQLEDIPHNEVKNWALKFGVDLWEFGRHFTKMNQIQNKYRDYNVEVVRKDGLLLVRELAAEVKNHMDFKINAVMRIMDSAEAAALSAGSSTSDGSPGSYYDARWLNVHADDGTLAARARRLMLAPSRHFDHIAVNTSYSAVLMPPYINTEDPEVQNQIAWSEHLDPLFVNNYEIDATLSWQYYASSTGFMRRYPAMSWPPEDGYSHHARDFYDFRSSNWFVEAATSPKDLVILLDDSDDVSSSYWKLAKATVSALLDTLGPNDFVNVYRYSDTITEIHSCYTKILAQSVPETIRELKTSLWNAEISGGVANMTGALTTAFEILHRYNRTGQGCQCNQAIAVVGAGNGAAGVKGVFRTWNWPHMPVRIFTYRVGGDAAAGHTMKEMACTNKGFYVSINEHSEIRPKVLHLVEVLARPMVMYQTVHPVHWSPVYVGGRSSNLADDGMGQLMSSVTVPIFDRRNHTQREANLLGVVGTDVPIDQIKKLVPPYKLGVNGYSFMVDNNGHVLYHPDLRPIHTNEEYTETLRPLYSSVDLTDVELLVDSDENSRVNLTSLLLDLRHDMIEQREGETEIGVKVQYDNMRRVATRRQRYFYSPVDGTPFSLAAVLPDGYGMYELQSEQEVKHSPINVTEYFKGDNWKIHPDWVYCEYASTSDQTFNSPEEQLVHFLTRTGRPGWKWMSLRPRALTLHNAHKKQDRDSYYCDKTLVQSLIRDAMVIKELDAHIGHASHHNHPIATLMALLTRQGRFHKFVVSLSFIATRSGLLKWTENINTSRSADSSEPHFSEKYARAFDSEWYRRAVEHHAIEPESFVFSVPFRDGSEAEDLSGRPPLVLATHAVFVESRGHRAPAAVVGLHFQLDSLAKHFLNVTSTHLATYCNFGNNLEENLRDQFVSGLRSEEMRSRLFAEPALDYKRAVELALALEAAGRHADTAGSSGGDGGAAGLGPALRCAPGDGGLGQGGGGLHRPFKPISWIGGYMMNLLAIWFPLWETAKAHPRTYPEEETDYEDYESEDAEHDNLDRDSGTYEIILDGMAEGSREGRPGGPSAPGPPPPGAMPPREPPREAARSAAVRPCDTSAELFTLQSTRLNAAQPLKGKLTNCHNSGCERPFSVQKIPHSNLILLVVDTLCPCGAKRLDVRAREAPPRTMCRRNVLHKHRRRPHHCVSYHPEEIEIQSCGRGGRLQPLLTLVTMIGLRTWLNT</sequence>
<reference evidence="1 2" key="1">
    <citation type="journal article" date="2021" name="Front. Genet.">
        <title>Chromosome-Level Genome Assembly Reveals Significant Gene Expansion in the Toll and IMD Signaling Pathways of Dendrolimus kikuchii.</title>
        <authorList>
            <person name="Zhou J."/>
            <person name="Wu P."/>
            <person name="Xiong Z."/>
            <person name="Liu N."/>
            <person name="Zhao N."/>
            <person name="Ji M."/>
            <person name="Qiu Y."/>
            <person name="Yang B."/>
        </authorList>
    </citation>
    <scope>NUCLEOTIDE SEQUENCE [LARGE SCALE GENOMIC DNA]</scope>
    <source>
        <strain evidence="1">Ann1</strain>
    </source>
</reference>
<dbReference type="Proteomes" id="UP000824533">
    <property type="component" value="Linkage Group LG03"/>
</dbReference>
<accession>A0ACC1DEK2</accession>
<keyword evidence="2" id="KW-1185">Reference proteome</keyword>
<evidence type="ECO:0000313" key="2">
    <source>
        <dbReference type="Proteomes" id="UP000824533"/>
    </source>
</evidence>
<gene>
    <name evidence="1" type="ORF">K1T71_001758</name>
</gene>
<evidence type="ECO:0000313" key="1">
    <source>
        <dbReference type="EMBL" id="KAJ0182389.1"/>
    </source>
</evidence>
<name>A0ACC1DEK2_9NEOP</name>
<protein>
    <submittedName>
        <fullName evidence="1">Uncharacterized protein</fullName>
    </submittedName>
</protein>
<comment type="caution">
    <text evidence="1">The sequence shown here is derived from an EMBL/GenBank/DDBJ whole genome shotgun (WGS) entry which is preliminary data.</text>
</comment>